<evidence type="ECO:0000256" key="2">
    <source>
        <dbReference type="ARBA" id="ARBA00022729"/>
    </source>
</evidence>
<evidence type="ECO:0000256" key="5">
    <source>
        <dbReference type="HAMAP-Rule" id="MF_01145"/>
    </source>
</evidence>
<sequence length="292" mass="32992">MKKWIVPVALTAGLIGLTACSNGESEAVVETKAGNITQEEFYEALKDASGDQVLQQLVYEKVLSDKYEVSDKEVDEQVNEIKDQLGDQFEAALLQYGYKSEDDFRNQVKTSMLQEKAAREQIKVTEDEMKEYYENYKPNITASHILVEDEATAKEVKQKLDEGADFAELAKEYSTDPGSAEKGGDLGSFGQGAMVPEFEEAAFSLEVGQVSDPVQSQHGWHIIKVTKIDEKKSYDDMKEEIKEQLITEKLNDPQTMQKVLQDEVKEAKINVKDKDFKDLFKTTNEDEESEEK</sequence>
<dbReference type="PROSITE" id="PS01096">
    <property type="entry name" value="PPIC_PPIASE_1"/>
    <property type="match status" value="1"/>
</dbReference>
<protein>
    <recommendedName>
        <fullName evidence="5">Foldase protein PrsA</fullName>
        <ecNumber evidence="5">5.2.1.8</ecNumber>
    </recommendedName>
</protein>
<dbReference type="Pfam" id="PF00639">
    <property type="entry name" value="Rotamase"/>
    <property type="match status" value="1"/>
</dbReference>
<dbReference type="InterPro" id="IPR023058">
    <property type="entry name" value="PPIase_PpiC_CS"/>
</dbReference>
<keyword evidence="5" id="KW-0564">Palmitate</keyword>
<dbReference type="PROSITE" id="PS51257">
    <property type="entry name" value="PROKAR_LIPOPROTEIN"/>
    <property type="match status" value="1"/>
</dbReference>
<comment type="function">
    <text evidence="5">Plays a major role in protein secretion by helping the post-translocational extracellular folding of several secreted proteins.</text>
</comment>
<keyword evidence="5" id="KW-0472">Membrane</keyword>
<dbReference type="GO" id="GO:0006457">
    <property type="term" value="P:protein folding"/>
    <property type="evidence" value="ECO:0007669"/>
    <property type="project" value="UniProtKB-UniRule"/>
</dbReference>
<keyword evidence="5" id="KW-1003">Cell membrane</keyword>
<evidence type="ECO:0000256" key="1">
    <source>
        <dbReference type="ARBA" id="ARBA00000971"/>
    </source>
</evidence>
<dbReference type="InterPro" id="IPR023059">
    <property type="entry name" value="Foldase_PrsA"/>
</dbReference>
<gene>
    <name evidence="5" type="primary">prsA</name>
    <name evidence="7" type="ORF">IEO70_18150</name>
</gene>
<keyword evidence="4 5" id="KW-0413">Isomerase</keyword>
<comment type="similarity">
    <text evidence="5">Belongs to the PrsA family.</text>
</comment>
<dbReference type="Gene3D" id="1.10.4030.10">
    <property type="entry name" value="Porin chaperone SurA, peptide-binding domain"/>
    <property type="match status" value="1"/>
</dbReference>
<dbReference type="InterPro" id="IPR050245">
    <property type="entry name" value="PrsA_foldase"/>
</dbReference>
<comment type="caution">
    <text evidence="7">The sequence shown here is derived from an EMBL/GenBank/DDBJ whole genome shotgun (WGS) entry which is preliminary data.</text>
</comment>
<feature type="domain" description="PpiC" evidence="6">
    <location>
        <begin position="137"/>
        <end position="227"/>
    </location>
</feature>
<dbReference type="InterPro" id="IPR046357">
    <property type="entry name" value="PPIase_dom_sf"/>
</dbReference>
<dbReference type="PANTHER" id="PTHR47245">
    <property type="entry name" value="PEPTIDYLPROLYL ISOMERASE"/>
    <property type="match status" value="1"/>
</dbReference>
<dbReference type="Gene3D" id="3.10.50.40">
    <property type="match status" value="1"/>
</dbReference>
<comment type="subcellular location">
    <subcellularLocation>
        <location evidence="5">Cell membrane</location>
        <topology evidence="5">Lipid-anchor</topology>
    </subcellularLocation>
</comment>
<dbReference type="PROSITE" id="PS50198">
    <property type="entry name" value="PPIC_PPIASE_2"/>
    <property type="match status" value="1"/>
</dbReference>
<keyword evidence="5" id="KW-0449">Lipoprotein</keyword>
<dbReference type="RefSeq" id="WP_190999788.1">
    <property type="nucleotide sequence ID" value="NZ_JACXSI010000066.1"/>
</dbReference>
<dbReference type="Proteomes" id="UP000602076">
    <property type="component" value="Unassembled WGS sequence"/>
</dbReference>
<dbReference type="AlphaFoldDB" id="A0A927CYX8"/>
<evidence type="ECO:0000256" key="4">
    <source>
        <dbReference type="ARBA" id="ARBA00023235"/>
    </source>
</evidence>
<dbReference type="EMBL" id="JACXSI010000066">
    <property type="protein sequence ID" value="MBD3110251.1"/>
    <property type="molecule type" value="Genomic_DNA"/>
</dbReference>
<keyword evidence="2 5" id="KW-0732">Signal</keyword>
<dbReference type="GO" id="GO:0005886">
    <property type="term" value="C:plasma membrane"/>
    <property type="evidence" value="ECO:0007669"/>
    <property type="project" value="UniProtKB-SubCell"/>
</dbReference>
<dbReference type="HAMAP" id="MF_01145">
    <property type="entry name" value="Foldase_PrsA"/>
    <property type="match status" value="1"/>
</dbReference>
<keyword evidence="3 5" id="KW-0697">Rotamase</keyword>
<dbReference type="EC" id="5.2.1.8" evidence="5"/>
<dbReference type="SUPFAM" id="SSF54534">
    <property type="entry name" value="FKBP-like"/>
    <property type="match status" value="1"/>
</dbReference>
<dbReference type="PANTHER" id="PTHR47245:SF1">
    <property type="entry name" value="FOLDASE PROTEIN PRSA"/>
    <property type="match status" value="1"/>
</dbReference>
<reference evidence="7" key="1">
    <citation type="submission" date="2020-09" db="EMBL/GenBank/DDBJ databases">
        <title>Bacillus faecalis sp. nov., a moderately halophilic bacterium isolated from cow faeces.</title>
        <authorList>
            <person name="Jiang L."/>
            <person name="Lee J."/>
        </authorList>
    </citation>
    <scope>NUCLEOTIDE SEQUENCE</scope>
    <source>
        <strain evidence="7">AGMB 02131</strain>
    </source>
</reference>
<evidence type="ECO:0000256" key="3">
    <source>
        <dbReference type="ARBA" id="ARBA00023110"/>
    </source>
</evidence>
<organism evidence="7 8">
    <name type="scientific">Peribacillus faecalis</name>
    <dbReference type="NCBI Taxonomy" id="2772559"/>
    <lineage>
        <taxon>Bacteria</taxon>
        <taxon>Bacillati</taxon>
        <taxon>Bacillota</taxon>
        <taxon>Bacilli</taxon>
        <taxon>Bacillales</taxon>
        <taxon>Bacillaceae</taxon>
        <taxon>Peribacillus</taxon>
    </lineage>
</organism>
<proteinExistence type="inferred from homology"/>
<comment type="catalytic activity">
    <reaction evidence="1 5">
        <text>[protein]-peptidylproline (omega=180) = [protein]-peptidylproline (omega=0)</text>
        <dbReference type="Rhea" id="RHEA:16237"/>
        <dbReference type="Rhea" id="RHEA-COMP:10747"/>
        <dbReference type="Rhea" id="RHEA-COMP:10748"/>
        <dbReference type="ChEBI" id="CHEBI:83833"/>
        <dbReference type="ChEBI" id="CHEBI:83834"/>
        <dbReference type="EC" id="5.2.1.8"/>
    </reaction>
</comment>
<accession>A0A927CYX8</accession>
<dbReference type="InterPro" id="IPR000297">
    <property type="entry name" value="PPIase_PpiC"/>
</dbReference>
<evidence type="ECO:0000313" key="8">
    <source>
        <dbReference type="Proteomes" id="UP000602076"/>
    </source>
</evidence>
<evidence type="ECO:0000259" key="6">
    <source>
        <dbReference type="PROSITE" id="PS50198"/>
    </source>
</evidence>
<keyword evidence="8" id="KW-1185">Reference proteome</keyword>
<dbReference type="GO" id="GO:0003755">
    <property type="term" value="F:peptidyl-prolyl cis-trans isomerase activity"/>
    <property type="evidence" value="ECO:0007669"/>
    <property type="project" value="UniProtKB-UniRule"/>
</dbReference>
<name>A0A927CYX8_9BACI</name>
<evidence type="ECO:0000313" key="7">
    <source>
        <dbReference type="EMBL" id="MBD3110251.1"/>
    </source>
</evidence>